<dbReference type="AlphaFoldDB" id="A0AAV4T9B7"/>
<keyword evidence="2" id="KW-1185">Reference proteome</keyword>
<dbReference type="Proteomes" id="UP001054945">
    <property type="component" value="Unassembled WGS sequence"/>
</dbReference>
<dbReference type="EMBL" id="BPLR01010705">
    <property type="protein sequence ID" value="GIY41322.1"/>
    <property type="molecule type" value="Genomic_DNA"/>
</dbReference>
<proteinExistence type="predicted"/>
<comment type="caution">
    <text evidence="1">The sequence shown here is derived from an EMBL/GenBank/DDBJ whole genome shotgun (WGS) entry which is preliminary data.</text>
</comment>
<accession>A0AAV4T9B7</accession>
<evidence type="ECO:0000313" key="2">
    <source>
        <dbReference type="Proteomes" id="UP001054945"/>
    </source>
</evidence>
<protein>
    <submittedName>
        <fullName evidence="1">Uncharacterized protein</fullName>
    </submittedName>
</protein>
<reference evidence="1 2" key="1">
    <citation type="submission" date="2021-06" db="EMBL/GenBank/DDBJ databases">
        <title>Caerostris extrusa draft genome.</title>
        <authorList>
            <person name="Kono N."/>
            <person name="Arakawa K."/>
        </authorList>
    </citation>
    <scope>NUCLEOTIDE SEQUENCE [LARGE SCALE GENOMIC DNA]</scope>
</reference>
<gene>
    <name evidence="1" type="ORF">CEXT_684201</name>
</gene>
<name>A0AAV4T9B7_CAEEX</name>
<organism evidence="1 2">
    <name type="scientific">Caerostris extrusa</name>
    <name type="common">Bark spider</name>
    <name type="synonym">Caerostris bankana</name>
    <dbReference type="NCBI Taxonomy" id="172846"/>
    <lineage>
        <taxon>Eukaryota</taxon>
        <taxon>Metazoa</taxon>
        <taxon>Ecdysozoa</taxon>
        <taxon>Arthropoda</taxon>
        <taxon>Chelicerata</taxon>
        <taxon>Arachnida</taxon>
        <taxon>Araneae</taxon>
        <taxon>Araneomorphae</taxon>
        <taxon>Entelegynae</taxon>
        <taxon>Araneoidea</taxon>
        <taxon>Araneidae</taxon>
        <taxon>Caerostris</taxon>
    </lineage>
</organism>
<evidence type="ECO:0000313" key="1">
    <source>
        <dbReference type="EMBL" id="GIY41322.1"/>
    </source>
</evidence>
<sequence length="88" mass="10111">MTPQSAPCRGPLPPRRKVKKQCLLRIFKDHICISYLDKTEKTTIRKTNSRYPVTINKSLSKQWPKCMQHFGIKFHPMASLPASDATGR</sequence>